<evidence type="ECO:0000313" key="5">
    <source>
        <dbReference type="EMBL" id="MBB5034048.1"/>
    </source>
</evidence>
<dbReference type="InterPro" id="IPR011663">
    <property type="entry name" value="UTRA"/>
</dbReference>
<sequence length="255" mass="28010">MPSVARPASFHEQLIEKLRKLLRSRQFVPGAKFLTEREIAERFGTSRPTANKALSSLVSTGLLEFRQGAGTFVRESVLDYDLQRLVSFTEKAAAAGKKPGTQVISFRKITAADAPASVVQALKLQPSDPLFYIERIRLADGQPVIYERRHVIARLCTGMTKTTAAGSLYAFWTKKCRLSISGADESIRAVNATTPQAAALGIPTHTACLLVIATGFLADTSPLWHEETFYRSDVYEFRNQLGGLSAPKPAQGRIR</sequence>
<keyword evidence="6" id="KW-1185">Reference proteome</keyword>
<dbReference type="SUPFAM" id="SSF64288">
    <property type="entry name" value="Chorismate lyase-like"/>
    <property type="match status" value="1"/>
</dbReference>
<gene>
    <name evidence="5" type="ORF">HNQ65_003639</name>
</gene>
<dbReference type="InterPro" id="IPR036388">
    <property type="entry name" value="WH-like_DNA-bd_sf"/>
</dbReference>
<evidence type="ECO:0000259" key="4">
    <source>
        <dbReference type="PROSITE" id="PS50949"/>
    </source>
</evidence>
<dbReference type="InterPro" id="IPR028978">
    <property type="entry name" value="Chorismate_lyase_/UTRA_dom_sf"/>
</dbReference>
<dbReference type="GO" id="GO:0003700">
    <property type="term" value="F:DNA-binding transcription factor activity"/>
    <property type="evidence" value="ECO:0007669"/>
    <property type="project" value="InterPro"/>
</dbReference>
<dbReference type="SMART" id="SM00866">
    <property type="entry name" value="UTRA"/>
    <property type="match status" value="1"/>
</dbReference>
<evidence type="ECO:0000313" key="6">
    <source>
        <dbReference type="Proteomes" id="UP000590740"/>
    </source>
</evidence>
<comment type="caution">
    <text evidence="5">The sequence shown here is derived from an EMBL/GenBank/DDBJ whole genome shotgun (WGS) entry which is preliminary data.</text>
</comment>
<protein>
    <submittedName>
        <fullName evidence="5">GntR family transcriptional regulator</fullName>
    </submittedName>
</protein>
<dbReference type="Pfam" id="PF00392">
    <property type="entry name" value="GntR"/>
    <property type="match status" value="1"/>
</dbReference>
<dbReference type="Pfam" id="PF07702">
    <property type="entry name" value="UTRA"/>
    <property type="match status" value="1"/>
</dbReference>
<accession>A0A7W7YD89</accession>
<dbReference type="EMBL" id="JACHIG010000008">
    <property type="protein sequence ID" value="MBB5034048.1"/>
    <property type="molecule type" value="Genomic_DNA"/>
</dbReference>
<evidence type="ECO:0000256" key="3">
    <source>
        <dbReference type="ARBA" id="ARBA00023163"/>
    </source>
</evidence>
<dbReference type="InterPro" id="IPR050679">
    <property type="entry name" value="Bact_HTH_transcr_reg"/>
</dbReference>
<dbReference type="Gene3D" id="1.10.10.10">
    <property type="entry name" value="Winged helix-like DNA-binding domain superfamily/Winged helix DNA-binding domain"/>
    <property type="match status" value="1"/>
</dbReference>
<feature type="domain" description="HTH gntR-type" evidence="4">
    <location>
        <begin position="8"/>
        <end position="76"/>
    </location>
</feature>
<dbReference type="PROSITE" id="PS50949">
    <property type="entry name" value="HTH_GNTR"/>
    <property type="match status" value="1"/>
</dbReference>
<evidence type="ECO:0000256" key="2">
    <source>
        <dbReference type="ARBA" id="ARBA00023125"/>
    </source>
</evidence>
<dbReference type="CDD" id="cd07377">
    <property type="entry name" value="WHTH_GntR"/>
    <property type="match status" value="1"/>
</dbReference>
<keyword evidence="2" id="KW-0238">DNA-binding</keyword>
<reference evidence="5 6" key="1">
    <citation type="submission" date="2020-08" db="EMBL/GenBank/DDBJ databases">
        <title>Genomic Encyclopedia of Type Strains, Phase IV (KMG-IV): sequencing the most valuable type-strain genomes for metagenomic binning, comparative biology and taxonomic classification.</title>
        <authorList>
            <person name="Goeker M."/>
        </authorList>
    </citation>
    <scope>NUCLEOTIDE SEQUENCE [LARGE SCALE GENOMIC DNA]</scope>
    <source>
        <strain evidence="5 6">DSM 12252</strain>
    </source>
</reference>
<dbReference type="AlphaFoldDB" id="A0A7W7YD89"/>
<dbReference type="Gene3D" id="3.40.1410.10">
    <property type="entry name" value="Chorismate lyase-like"/>
    <property type="match status" value="1"/>
</dbReference>
<evidence type="ECO:0000256" key="1">
    <source>
        <dbReference type="ARBA" id="ARBA00023015"/>
    </source>
</evidence>
<organism evidence="5 6">
    <name type="scientific">Prosthecobacter vanneervenii</name>
    <dbReference type="NCBI Taxonomy" id="48466"/>
    <lineage>
        <taxon>Bacteria</taxon>
        <taxon>Pseudomonadati</taxon>
        <taxon>Verrucomicrobiota</taxon>
        <taxon>Verrucomicrobiia</taxon>
        <taxon>Verrucomicrobiales</taxon>
        <taxon>Verrucomicrobiaceae</taxon>
        <taxon>Prosthecobacter</taxon>
    </lineage>
</organism>
<name>A0A7W7YD89_9BACT</name>
<dbReference type="InterPro" id="IPR000524">
    <property type="entry name" value="Tscrpt_reg_HTH_GntR"/>
</dbReference>
<dbReference type="GO" id="GO:0045892">
    <property type="term" value="P:negative regulation of DNA-templated transcription"/>
    <property type="evidence" value="ECO:0007669"/>
    <property type="project" value="TreeGrafter"/>
</dbReference>
<keyword evidence="3" id="KW-0804">Transcription</keyword>
<dbReference type="PANTHER" id="PTHR44846">
    <property type="entry name" value="MANNOSYL-D-GLYCERATE TRANSPORT/METABOLISM SYSTEM REPRESSOR MNGR-RELATED"/>
    <property type="match status" value="1"/>
</dbReference>
<dbReference type="PANTHER" id="PTHR44846:SF1">
    <property type="entry name" value="MANNOSYL-D-GLYCERATE TRANSPORT_METABOLISM SYSTEM REPRESSOR MNGR-RELATED"/>
    <property type="match status" value="1"/>
</dbReference>
<dbReference type="InterPro" id="IPR036390">
    <property type="entry name" value="WH_DNA-bd_sf"/>
</dbReference>
<dbReference type="SMART" id="SM00345">
    <property type="entry name" value="HTH_GNTR"/>
    <property type="match status" value="1"/>
</dbReference>
<dbReference type="SUPFAM" id="SSF46785">
    <property type="entry name" value="Winged helix' DNA-binding domain"/>
    <property type="match status" value="1"/>
</dbReference>
<keyword evidence="1" id="KW-0805">Transcription regulation</keyword>
<dbReference type="Proteomes" id="UP000590740">
    <property type="component" value="Unassembled WGS sequence"/>
</dbReference>
<dbReference type="PRINTS" id="PR00035">
    <property type="entry name" value="HTHGNTR"/>
</dbReference>
<dbReference type="GO" id="GO:0003677">
    <property type="term" value="F:DNA binding"/>
    <property type="evidence" value="ECO:0007669"/>
    <property type="project" value="UniProtKB-KW"/>
</dbReference>
<proteinExistence type="predicted"/>